<keyword evidence="3 9" id="KW-0028">Amino-acid biosynthesis</keyword>
<dbReference type="EC" id="1.17.1.8" evidence="9 10"/>
<dbReference type="GO" id="GO:0008839">
    <property type="term" value="F:4-hydroxy-tetrahydrodipicolinate reductase"/>
    <property type="evidence" value="ECO:0007669"/>
    <property type="project" value="UniProtKB-UniRule"/>
</dbReference>
<dbReference type="SUPFAM" id="SSF51735">
    <property type="entry name" value="NAD(P)-binding Rossmann-fold domains"/>
    <property type="match status" value="1"/>
</dbReference>
<sequence>MKILLVGATGGMGKTVTELCENSKDFKIVAGIGIGSGERLSYPLYQNFEDIKEKVDIILDFSHHSLIGSILNYTKEEQKPLVIATTGHTAEEIEKINKASEELPIFFTGNMSIGINILLAVVENLSKGLFDFDIEIIEKHHNLKKDSPSGTAKMLFDAANKGRGNELVEKDGREGTNLSREKSEVGVHAIRGGTIVGEHTVLFAGLDETIEITHRAQSKKVFGAGALKACSFIINQSKGLYDMKDILNF</sequence>
<dbReference type="GO" id="GO:0005829">
    <property type="term" value="C:cytosol"/>
    <property type="evidence" value="ECO:0007669"/>
    <property type="project" value="TreeGrafter"/>
</dbReference>
<dbReference type="InterPro" id="IPR022663">
    <property type="entry name" value="DapB_C"/>
</dbReference>
<feature type="binding site" evidence="9">
    <location>
        <position position="39"/>
    </location>
    <ligand>
        <name>NADP(+)</name>
        <dbReference type="ChEBI" id="CHEBI:58349"/>
    </ligand>
</feature>
<dbReference type="CDD" id="cd02274">
    <property type="entry name" value="DHDPR_N"/>
    <property type="match status" value="1"/>
</dbReference>
<dbReference type="SUPFAM" id="SSF55347">
    <property type="entry name" value="Glyceraldehyde-3-phosphate dehydrogenase-like, C-terminal domain"/>
    <property type="match status" value="1"/>
</dbReference>
<feature type="domain" description="Dihydrodipicolinate reductase C-terminal" evidence="12">
    <location>
        <begin position="114"/>
        <end position="247"/>
    </location>
</feature>
<feature type="domain" description="Dihydrodipicolinate reductase N-terminal" evidence="11">
    <location>
        <begin position="1"/>
        <end position="111"/>
    </location>
</feature>
<dbReference type="GO" id="GO:0051287">
    <property type="term" value="F:NAD binding"/>
    <property type="evidence" value="ECO:0007669"/>
    <property type="project" value="UniProtKB-UniRule"/>
</dbReference>
<keyword evidence="8 9" id="KW-0457">Lysine biosynthesis</keyword>
<dbReference type="Pfam" id="PF01113">
    <property type="entry name" value="DapB_N"/>
    <property type="match status" value="1"/>
</dbReference>
<comment type="caution">
    <text evidence="13">The sequence shown here is derived from an EMBL/GenBank/DDBJ whole genome shotgun (WGS) entry which is preliminary data.</text>
</comment>
<evidence type="ECO:0000256" key="6">
    <source>
        <dbReference type="ARBA" id="ARBA00023002"/>
    </source>
</evidence>
<evidence type="ECO:0000256" key="3">
    <source>
        <dbReference type="ARBA" id="ARBA00022605"/>
    </source>
</evidence>
<evidence type="ECO:0000313" key="13">
    <source>
        <dbReference type="EMBL" id="RVU54454.1"/>
    </source>
</evidence>
<feature type="binding site" evidence="9">
    <location>
        <begin position="84"/>
        <end position="86"/>
    </location>
    <ligand>
        <name>NAD(+)</name>
        <dbReference type="ChEBI" id="CHEBI:57540"/>
    </ligand>
</feature>
<dbReference type="Proteomes" id="UP000288812">
    <property type="component" value="Unassembled WGS sequence"/>
</dbReference>
<dbReference type="AlphaFoldDB" id="A0A437S631"/>
<keyword evidence="5 9" id="KW-0220">Diaminopimelate biosynthesis</keyword>
<comment type="subunit">
    <text evidence="9">Homotetramer.</text>
</comment>
<evidence type="ECO:0000259" key="12">
    <source>
        <dbReference type="Pfam" id="PF05173"/>
    </source>
</evidence>
<evidence type="ECO:0000256" key="10">
    <source>
        <dbReference type="NCBIfam" id="TIGR00036"/>
    </source>
</evidence>
<feature type="active site" description="Proton donor/acceptor" evidence="9">
    <location>
        <position position="140"/>
    </location>
</feature>
<keyword evidence="14" id="KW-1185">Reference proteome</keyword>
<keyword evidence="2 9" id="KW-0963">Cytoplasm</keyword>
<organism evidence="13 14">
    <name type="scientific">Anaerosphaera multitolerans</name>
    <dbReference type="NCBI Taxonomy" id="2487351"/>
    <lineage>
        <taxon>Bacteria</taxon>
        <taxon>Bacillati</taxon>
        <taxon>Bacillota</taxon>
        <taxon>Tissierellia</taxon>
        <taxon>Tissierellales</taxon>
        <taxon>Peptoniphilaceae</taxon>
        <taxon>Anaerosphaera</taxon>
    </lineage>
</organism>
<dbReference type="GO" id="GO:0009089">
    <property type="term" value="P:lysine biosynthetic process via diaminopimelate"/>
    <property type="evidence" value="ECO:0007669"/>
    <property type="project" value="UniProtKB-UniRule"/>
</dbReference>
<comment type="caution">
    <text evidence="9">Was originally thought to be a dihydrodipicolinate reductase (DHDPR), catalyzing the conversion of dihydrodipicolinate to tetrahydrodipicolinate. However, it was shown in E.coli that the substrate of the enzymatic reaction is not dihydrodipicolinate (DHDP) but in fact (2S,4S)-4-hydroxy-2,3,4,5-tetrahydrodipicolinic acid (HTPA), the product released by the DapA-catalyzed reaction.</text>
</comment>
<accession>A0A437S631</accession>
<keyword evidence="6 9" id="KW-0560">Oxidoreductase</keyword>
<dbReference type="PIRSF" id="PIRSF000161">
    <property type="entry name" value="DHPR"/>
    <property type="match status" value="1"/>
</dbReference>
<feature type="binding site" evidence="9">
    <location>
        <begin position="108"/>
        <end position="111"/>
    </location>
    <ligand>
        <name>NAD(+)</name>
        <dbReference type="ChEBI" id="CHEBI:57540"/>
    </ligand>
</feature>
<evidence type="ECO:0000256" key="9">
    <source>
        <dbReference type="HAMAP-Rule" id="MF_00102"/>
    </source>
</evidence>
<dbReference type="PANTHER" id="PTHR20836">
    <property type="entry name" value="DIHYDRODIPICOLINATE REDUCTASE"/>
    <property type="match status" value="1"/>
</dbReference>
<dbReference type="NCBIfam" id="TIGR00036">
    <property type="entry name" value="dapB"/>
    <property type="match status" value="1"/>
</dbReference>
<protein>
    <recommendedName>
        <fullName evidence="9 10">4-hydroxy-tetrahydrodipicolinate reductase</fullName>
        <shortName evidence="9">HTPA reductase</shortName>
        <ecNumber evidence="9 10">1.17.1.8</ecNumber>
    </recommendedName>
</protein>
<keyword evidence="4 9" id="KW-0521">NADP</keyword>
<evidence type="ECO:0000259" key="11">
    <source>
        <dbReference type="Pfam" id="PF01113"/>
    </source>
</evidence>
<comment type="function">
    <text evidence="9">Catalyzes the conversion of 4-hydroxy-tetrahydrodipicolinate (HTPA) to tetrahydrodipicolinate.</text>
</comment>
<dbReference type="InterPro" id="IPR000846">
    <property type="entry name" value="DapB_N"/>
</dbReference>
<dbReference type="InterPro" id="IPR036291">
    <property type="entry name" value="NAD(P)-bd_dom_sf"/>
</dbReference>
<dbReference type="EMBL" id="RLIH01000010">
    <property type="protein sequence ID" value="RVU54454.1"/>
    <property type="molecule type" value="Genomic_DNA"/>
</dbReference>
<dbReference type="GO" id="GO:0019877">
    <property type="term" value="P:diaminopimelate biosynthetic process"/>
    <property type="evidence" value="ECO:0007669"/>
    <property type="project" value="UniProtKB-UniRule"/>
</dbReference>
<dbReference type="GO" id="GO:0050661">
    <property type="term" value="F:NADP binding"/>
    <property type="evidence" value="ECO:0007669"/>
    <property type="project" value="UniProtKB-UniRule"/>
</dbReference>
<feature type="active site" description="Proton donor" evidence="9">
    <location>
        <position position="144"/>
    </location>
</feature>
<feature type="binding site" evidence="9">
    <location>
        <begin position="150"/>
        <end position="151"/>
    </location>
    <ligand>
        <name>(S)-2,3,4,5-tetrahydrodipicolinate</name>
        <dbReference type="ChEBI" id="CHEBI:16845"/>
    </ligand>
</feature>
<evidence type="ECO:0000256" key="1">
    <source>
        <dbReference type="ARBA" id="ARBA00006642"/>
    </source>
</evidence>
<keyword evidence="7 9" id="KW-0520">NAD</keyword>
<dbReference type="Gene3D" id="3.30.360.10">
    <property type="entry name" value="Dihydrodipicolinate Reductase, domain 2"/>
    <property type="match status" value="1"/>
</dbReference>
<dbReference type="OrthoDB" id="9790352at2"/>
<evidence type="ECO:0000256" key="2">
    <source>
        <dbReference type="ARBA" id="ARBA00022490"/>
    </source>
</evidence>
<dbReference type="HAMAP" id="MF_00102">
    <property type="entry name" value="DapB"/>
    <property type="match status" value="1"/>
</dbReference>
<dbReference type="PANTHER" id="PTHR20836:SF7">
    <property type="entry name" value="4-HYDROXY-TETRAHYDRODIPICOLINATE REDUCTASE"/>
    <property type="match status" value="1"/>
</dbReference>
<dbReference type="FunFam" id="3.30.360.10:FF:000009">
    <property type="entry name" value="4-hydroxy-tetrahydrodipicolinate reductase"/>
    <property type="match status" value="1"/>
</dbReference>
<evidence type="ECO:0000256" key="5">
    <source>
        <dbReference type="ARBA" id="ARBA00022915"/>
    </source>
</evidence>
<evidence type="ECO:0000256" key="7">
    <source>
        <dbReference type="ARBA" id="ARBA00023027"/>
    </source>
</evidence>
<reference evidence="13 14" key="1">
    <citation type="submission" date="2018-11" db="EMBL/GenBank/DDBJ databases">
        <title>Genome sequencing and assembly of Anaerosphaera sp. nov., GS7-6-2.</title>
        <authorList>
            <person name="Rettenmaier R."/>
            <person name="Liebl W."/>
            <person name="Zverlov V."/>
        </authorList>
    </citation>
    <scope>NUCLEOTIDE SEQUENCE [LARGE SCALE GENOMIC DNA]</scope>
    <source>
        <strain evidence="13 14">GS7-6-2</strain>
    </source>
</reference>
<comment type="similarity">
    <text evidence="1 9">Belongs to the DapB family.</text>
</comment>
<comment type="catalytic activity">
    <reaction evidence="9">
        <text>(S)-2,3,4,5-tetrahydrodipicolinate + NAD(+) + H2O = (2S,4S)-4-hydroxy-2,3,4,5-tetrahydrodipicolinate + NADH + H(+)</text>
        <dbReference type="Rhea" id="RHEA:35323"/>
        <dbReference type="ChEBI" id="CHEBI:15377"/>
        <dbReference type="ChEBI" id="CHEBI:15378"/>
        <dbReference type="ChEBI" id="CHEBI:16845"/>
        <dbReference type="ChEBI" id="CHEBI:57540"/>
        <dbReference type="ChEBI" id="CHEBI:57945"/>
        <dbReference type="ChEBI" id="CHEBI:67139"/>
        <dbReference type="EC" id="1.17.1.8"/>
    </reaction>
</comment>
<dbReference type="InterPro" id="IPR023940">
    <property type="entry name" value="DHDPR_bac"/>
</dbReference>
<gene>
    <name evidence="9" type="primary">dapB</name>
    <name evidence="13" type="ORF">EF514_07640</name>
</gene>
<comment type="pathway">
    <text evidence="9">Amino-acid biosynthesis; L-lysine biosynthesis via DAP pathway; (S)-tetrahydrodipicolinate from L-aspartate: step 4/4.</text>
</comment>
<comment type="subcellular location">
    <subcellularLocation>
        <location evidence="9">Cytoplasm</location>
    </subcellularLocation>
</comment>
<dbReference type="InterPro" id="IPR022664">
    <property type="entry name" value="DapB_N_CS"/>
</dbReference>
<comment type="catalytic activity">
    <reaction evidence="9">
        <text>(S)-2,3,4,5-tetrahydrodipicolinate + NADP(+) + H2O = (2S,4S)-4-hydroxy-2,3,4,5-tetrahydrodipicolinate + NADPH + H(+)</text>
        <dbReference type="Rhea" id="RHEA:35331"/>
        <dbReference type="ChEBI" id="CHEBI:15377"/>
        <dbReference type="ChEBI" id="CHEBI:15378"/>
        <dbReference type="ChEBI" id="CHEBI:16845"/>
        <dbReference type="ChEBI" id="CHEBI:57783"/>
        <dbReference type="ChEBI" id="CHEBI:58349"/>
        <dbReference type="ChEBI" id="CHEBI:67139"/>
        <dbReference type="EC" id="1.17.1.8"/>
    </reaction>
</comment>
<dbReference type="Gene3D" id="3.40.50.720">
    <property type="entry name" value="NAD(P)-binding Rossmann-like Domain"/>
    <property type="match status" value="1"/>
</dbReference>
<dbReference type="PROSITE" id="PS01298">
    <property type="entry name" value="DAPB"/>
    <property type="match status" value="1"/>
</dbReference>
<evidence type="ECO:0000256" key="4">
    <source>
        <dbReference type="ARBA" id="ARBA00022857"/>
    </source>
</evidence>
<evidence type="ECO:0000256" key="8">
    <source>
        <dbReference type="ARBA" id="ARBA00023154"/>
    </source>
</evidence>
<dbReference type="GO" id="GO:0016726">
    <property type="term" value="F:oxidoreductase activity, acting on CH or CH2 groups, NAD or NADP as acceptor"/>
    <property type="evidence" value="ECO:0007669"/>
    <property type="project" value="UniProtKB-UniRule"/>
</dbReference>
<dbReference type="Pfam" id="PF05173">
    <property type="entry name" value="DapB_C"/>
    <property type="match status" value="1"/>
</dbReference>
<evidence type="ECO:0000313" key="14">
    <source>
        <dbReference type="Proteomes" id="UP000288812"/>
    </source>
</evidence>
<dbReference type="RefSeq" id="WP_127724836.1">
    <property type="nucleotide sequence ID" value="NZ_RLIH01000010.1"/>
</dbReference>
<feature type="binding site" evidence="9">
    <location>
        <position position="38"/>
    </location>
    <ligand>
        <name>NAD(+)</name>
        <dbReference type="ChEBI" id="CHEBI:57540"/>
    </ligand>
</feature>
<proteinExistence type="inferred from homology"/>
<name>A0A437S631_9FIRM</name>
<feature type="binding site" evidence="9">
    <location>
        <begin position="7"/>
        <end position="12"/>
    </location>
    <ligand>
        <name>NAD(+)</name>
        <dbReference type="ChEBI" id="CHEBI:57540"/>
    </ligand>
</feature>
<dbReference type="UniPathway" id="UPA00034">
    <property type="reaction ID" value="UER00018"/>
</dbReference>
<feature type="binding site" evidence="9">
    <location>
        <position position="141"/>
    </location>
    <ligand>
        <name>(S)-2,3,4,5-tetrahydrodipicolinate</name>
        <dbReference type="ChEBI" id="CHEBI:16845"/>
    </ligand>
</feature>